<dbReference type="RefSeq" id="WP_183464657.1">
    <property type="nucleotide sequence ID" value="NZ_CP050296.1"/>
</dbReference>
<dbReference type="EMBL" id="CP050296">
    <property type="protein sequence ID" value="QND57879.1"/>
    <property type="molecule type" value="Genomic_DNA"/>
</dbReference>
<dbReference type="Pfam" id="PF19551">
    <property type="entry name" value="DUF6074"/>
    <property type="match status" value="1"/>
</dbReference>
<protein>
    <submittedName>
        <fullName evidence="1">Uncharacterized protein</fullName>
    </submittedName>
</protein>
<organism evidence="1 2">
    <name type="scientific">Mesorhizobium huakuii</name>
    <dbReference type="NCBI Taxonomy" id="28104"/>
    <lineage>
        <taxon>Bacteria</taxon>
        <taxon>Pseudomonadati</taxon>
        <taxon>Pseudomonadota</taxon>
        <taxon>Alphaproteobacteria</taxon>
        <taxon>Hyphomicrobiales</taxon>
        <taxon>Phyllobacteriaceae</taxon>
        <taxon>Mesorhizobium</taxon>
    </lineage>
</organism>
<gene>
    <name evidence="1" type="ORF">HB778_15675</name>
</gene>
<sequence>MVRDDDLPLFRWQPVGVEVIPFPLIRRVGKIRDVASKMLAKSTDRHAESYRDQVTTGLVGHLNRLGIPEQERDEQLGQFWSAVQSEIIRLTYTGHHAGDAA</sequence>
<accession>A0A7G6STP7</accession>
<name>A0A7G6STP7_9HYPH</name>
<dbReference type="AlphaFoldDB" id="A0A7G6STP7"/>
<dbReference type="Proteomes" id="UP000515465">
    <property type="component" value="Chromosome"/>
</dbReference>
<evidence type="ECO:0000313" key="1">
    <source>
        <dbReference type="EMBL" id="QND57879.1"/>
    </source>
</evidence>
<dbReference type="InterPro" id="IPR045720">
    <property type="entry name" value="DUF6074"/>
</dbReference>
<evidence type="ECO:0000313" key="2">
    <source>
        <dbReference type="Proteomes" id="UP000515465"/>
    </source>
</evidence>
<proteinExistence type="predicted"/>
<reference evidence="1" key="1">
    <citation type="journal article" date="2020" name="Mol. Plant Microbe Interact.">
        <title>Complete genome sequences of four natural Pseudomonas isolates that catabolize a wide range of aromatic compounds relevant to lignin valorization.</title>
        <authorList>
            <person name="Hatmaker E.A."/>
            <person name="Presle G."/>
            <person name="Cannon O."/>
            <person name="Guss A.M."/>
            <person name="Elkins J.G."/>
        </authorList>
    </citation>
    <scope>NUCLEOTIDE SEQUENCE</scope>
    <source>
        <strain evidence="1">583</strain>
    </source>
</reference>